<reference evidence="4" key="1">
    <citation type="submission" date="2018-07" db="EMBL/GenBank/DDBJ databases">
        <authorList>
            <person name="Quirk P.G."/>
            <person name="Krulwich T.A."/>
        </authorList>
    </citation>
    <scope>NUCLEOTIDE SEQUENCE</scope>
</reference>
<dbReference type="InterPro" id="IPR002919">
    <property type="entry name" value="TIL_dom"/>
</dbReference>
<name>A0A336M5D5_CULSO</name>
<dbReference type="GO" id="GO:0030414">
    <property type="term" value="F:peptidase inhibitor activity"/>
    <property type="evidence" value="ECO:0007669"/>
    <property type="project" value="UniProtKB-KW"/>
</dbReference>
<sequence>MERCDRATILCYLIYTEGCYCKDGYLRDPKTGQCIPGSYCAYPGERMKCKRNEQWRLGNECSDYCKDGSYRKCYSTRYGCRCKKGLKRHPKTRGCVLEKYCPPLNNTCTGPYEVFKSDGNPCMDKCNKDVVRCQEQHEAGCYCIDGYARDLDTNICRLFPCENCGENAEWVYCAGSCDNLCDFELGRSNCTIQHIRCPDGCRCKEGFARQTDENSPCISINHFILPLPSPLFTVANSRTNFQGNCVTESVREKNRQIIGILINFRVRLLTVINVIFERILCLFMKTAACFTALVLHHRDKSKSAKNSSNQSDLLL</sequence>
<dbReference type="InterPro" id="IPR051368">
    <property type="entry name" value="SerProtInhib-TIL_Domain"/>
</dbReference>
<evidence type="ECO:0000256" key="2">
    <source>
        <dbReference type="ARBA" id="ARBA00023157"/>
    </source>
</evidence>
<dbReference type="CDD" id="cd19941">
    <property type="entry name" value="TIL"/>
    <property type="match status" value="1"/>
</dbReference>
<evidence type="ECO:0000313" key="4">
    <source>
        <dbReference type="EMBL" id="SSX23587.1"/>
    </source>
</evidence>
<dbReference type="InterPro" id="IPR036084">
    <property type="entry name" value="Ser_inhib-like_sf"/>
</dbReference>
<keyword evidence="2" id="KW-1015">Disulfide bond</keyword>
<dbReference type="PANTHER" id="PTHR23259:SF82">
    <property type="entry name" value="SERINE PROTEASE INHIBITOR 1 PROTEIN"/>
    <property type="match status" value="1"/>
</dbReference>
<protein>
    <submittedName>
        <fullName evidence="4">CSON009304 protein</fullName>
    </submittedName>
</protein>
<accession>A0A336M5D5</accession>
<proteinExistence type="predicted"/>
<dbReference type="Gene3D" id="2.10.25.10">
    <property type="entry name" value="Laminin"/>
    <property type="match status" value="4"/>
</dbReference>
<feature type="domain" description="TIL" evidence="3">
    <location>
        <begin position="164"/>
        <end position="220"/>
    </location>
</feature>
<dbReference type="AlphaFoldDB" id="A0A336M5D5"/>
<dbReference type="VEuPathDB" id="VectorBase:CSON009304"/>
<keyword evidence="1" id="KW-0646">Protease inhibitor</keyword>
<gene>
    <name evidence="4" type="primary">CSON009304</name>
</gene>
<dbReference type="EMBL" id="UFQT01000367">
    <property type="protein sequence ID" value="SSX23587.1"/>
    <property type="molecule type" value="Genomic_DNA"/>
</dbReference>
<dbReference type="Pfam" id="PF01826">
    <property type="entry name" value="TIL"/>
    <property type="match status" value="1"/>
</dbReference>
<evidence type="ECO:0000259" key="3">
    <source>
        <dbReference type="Pfam" id="PF01826"/>
    </source>
</evidence>
<evidence type="ECO:0000256" key="1">
    <source>
        <dbReference type="ARBA" id="ARBA00022690"/>
    </source>
</evidence>
<organism evidence="4">
    <name type="scientific">Culicoides sonorensis</name>
    <name type="common">Biting midge</name>
    <dbReference type="NCBI Taxonomy" id="179676"/>
    <lineage>
        <taxon>Eukaryota</taxon>
        <taxon>Metazoa</taxon>
        <taxon>Ecdysozoa</taxon>
        <taxon>Arthropoda</taxon>
        <taxon>Hexapoda</taxon>
        <taxon>Insecta</taxon>
        <taxon>Pterygota</taxon>
        <taxon>Neoptera</taxon>
        <taxon>Endopterygota</taxon>
        <taxon>Diptera</taxon>
        <taxon>Nematocera</taxon>
        <taxon>Chironomoidea</taxon>
        <taxon>Ceratopogonidae</taxon>
        <taxon>Ceratopogoninae</taxon>
        <taxon>Culicoides</taxon>
        <taxon>Monoculicoides</taxon>
    </lineage>
</organism>
<dbReference type="PANTHER" id="PTHR23259">
    <property type="entry name" value="RIDDLE"/>
    <property type="match status" value="1"/>
</dbReference>
<dbReference type="SUPFAM" id="SSF57567">
    <property type="entry name" value="Serine protease inhibitors"/>
    <property type="match status" value="2"/>
</dbReference>